<dbReference type="HAMAP" id="MF_02040">
    <property type="entry name" value="Mrp_NBP35"/>
    <property type="match status" value="1"/>
</dbReference>
<keyword evidence="3 9" id="KW-0479">Metal-binding</keyword>
<keyword evidence="6 9" id="KW-0067">ATP-binding</keyword>
<comment type="subunit">
    <text evidence="9">Homodimer.</text>
</comment>
<evidence type="ECO:0000256" key="6">
    <source>
        <dbReference type="ARBA" id="ARBA00022840"/>
    </source>
</evidence>
<evidence type="ECO:0000256" key="2">
    <source>
        <dbReference type="ARBA" id="ARBA00008205"/>
    </source>
</evidence>
<dbReference type="PANTHER" id="PTHR42961">
    <property type="entry name" value="IRON-SULFUR PROTEIN NUBPL"/>
    <property type="match status" value="1"/>
</dbReference>
<dbReference type="InterPro" id="IPR000808">
    <property type="entry name" value="Mrp-like_CS"/>
</dbReference>
<dbReference type="AlphaFoldDB" id="A0A7W9YKN1"/>
<dbReference type="InterPro" id="IPR019591">
    <property type="entry name" value="Mrp/NBP35_ATP-bd"/>
</dbReference>
<dbReference type="GO" id="GO:0016226">
    <property type="term" value="P:iron-sulfur cluster assembly"/>
    <property type="evidence" value="ECO:0007669"/>
    <property type="project" value="InterPro"/>
</dbReference>
<comment type="similarity">
    <text evidence="9">Belongs to the Mrp/NBP35 ATP-binding proteins family.</text>
</comment>
<evidence type="ECO:0000256" key="9">
    <source>
        <dbReference type="HAMAP-Rule" id="MF_02040"/>
    </source>
</evidence>
<dbReference type="InterPro" id="IPR033756">
    <property type="entry name" value="YlxH/NBP35"/>
</dbReference>
<proteinExistence type="inferred from homology"/>
<name>A0A7W9YKN1_9ACTN</name>
<keyword evidence="12" id="KW-1185">Reference proteome</keyword>
<dbReference type="InterPro" id="IPR044304">
    <property type="entry name" value="NUBPL-like"/>
</dbReference>
<evidence type="ECO:0000256" key="5">
    <source>
        <dbReference type="ARBA" id="ARBA00022801"/>
    </source>
</evidence>
<dbReference type="GO" id="GO:0140663">
    <property type="term" value="F:ATP-dependent FeS chaperone activity"/>
    <property type="evidence" value="ECO:0007669"/>
    <property type="project" value="InterPro"/>
</dbReference>
<gene>
    <name evidence="11" type="ORF">HNR23_003341</name>
</gene>
<keyword evidence="5 9" id="KW-0378">Hydrolase</keyword>
<reference evidence="11 12" key="1">
    <citation type="submission" date="2020-08" db="EMBL/GenBank/DDBJ databases">
        <title>Sequencing the genomes of 1000 actinobacteria strains.</title>
        <authorList>
            <person name="Klenk H.-P."/>
        </authorList>
    </citation>
    <scope>NUCLEOTIDE SEQUENCE [LARGE SCALE GENOMIC DNA]</scope>
    <source>
        <strain evidence="11 12">DSM 46659</strain>
    </source>
</reference>
<evidence type="ECO:0000256" key="1">
    <source>
        <dbReference type="ARBA" id="ARBA00007352"/>
    </source>
</evidence>
<feature type="domain" description="MIP18 family-like" evidence="10">
    <location>
        <begin position="8"/>
        <end position="79"/>
    </location>
</feature>
<evidence type="ECO:0000256" key="8">
    <source>
        <dbReference type="ARBA" id="ARBA00023014"/>
    </source>
</evidence>
<dbReference type="EMBL" id="JACHDS010000001">
    <property type="protein sequence ID" value="MBB6173281.1"/>
    <property type="molecule type" value="Genomic_DNA"/>
</dbReference>
<evidence type="ECO:0000313" key="11">
    <source>
        <dbReference type="EMBL" id="MBB6173281.1"/>
    </source>
</evidence>
<evidence type="ECO:0000259" key="10">
    <source>
        <dbReference type="Pfam" id="PF01883"/>
    </source>
</evidence>
<sequence length="379" mass="39975">MSSTPTTEQVHAALATVQDPEIRRPITDLDMVKSVEIADGGVVNVGIYLTVAGCPMKGRIEKDVTEAVSTVDGVTAVRVELDVMSDEQRKALQTKLRGGQAEKEIPFAKPNSLTKVFAVASGKGGVGKSSVTVNLAAALAEQGHKVGVVDADIYGHSVPRMLGVSEHPTKVEDMIMPPSAHDIKVISVGMFTQGNQPVVWRGPMLHRALQQFLADVFWGDLDVLLMDLPPGTGDIAISVAQLLPNAEILVVTTPQQAAAEVAERAGAISAQTHQRVAGVIENMSYFVAPGSDERTYLFGEGGGRTVAEGLTRSLGAQVPLLGQVPLDMRMREGGDEGEPLVLTDPESEAGGVLRRIAEDLVGKPRGLSGMQLGITPAGR</sequence>
<dbReference type="GO" id="GO:0051539">
    <property type="term" value="F:4 iron, 4 sulfur cluster binding"/>
    <property type="evidence" value="ECO:0007669"/>
    <property type="project" value="TreeGrafter"/>
</dbReference>
<comment type="similarity">
    <text evidence="1">In the N-terminal section; belongs to the MIP18 family.</text>
</comment>
<dbReference type="FunFam" id="3.40.50.300:FF:000304">
    <property type="entry name" value="Iron-sulfur cluster carrier protein"/>
    <property type="match status" value="1"/>
</dbReference>
<keyword evidence="7 9" id="KW-0408">Iron</keyword>
<dbReference type="PANTHER" id="PTHR42961:SF2">
    <property type="entry name" value="IRON-SULFUR PROTEIN NUBPL"/>
    <property type="match status" value="1"/>
</dbReference>
<dbReference type="GO" id="GO:0016887">
    <property type="term" value="F:ATP hydrolysis activity"/>
    <property type="evidence" value="ECO:0007669"/>
    <property type="project" value="UniProtKB-UniRule"/>
</dbReference>
<dbReference type="GO" id="GO:0005524">
    <property type="term" value="F:ATP binding"/>
    <property type="evidence" value="ECO:0007669"/>
    <property type="project" value="UniProtKB-UniRule"/>
</dbReference>
<comment type="similarity">
    <text evidence="2">In the C-terminal section; belongs to the Mrp/NBP35 ATP-binding proteins family.</text>
</comment>
<dbReference type="PROSITE" id="PS01215">
    <property type="entry name" value="MRP"/>
    <property type="match status" value="1"/>
</dbReference>
<evidence type="ECO:0000256" key="7">
    <source>
        <dbReference type="ARBA" id="ARBA00023004"/>
    </source>
</evidence>
<keyword evidence="8 9" id="KW-0411">Iron-sulfur</keyword>
<evidence type="ECO:0000256" key="3">
    <source>
        <dbReference type="ARBA" id="ARBA00022723"/>
    </source>
</evidence>
<comment type="function">
    <text evidence="9">Binds and transfers iron-sulfur (Fe-S) clusters to target apoproteins. Can hydrolyze ATP.</text>
</comment>
<dbReference type="InterPro" id="IPR002744">
    <property type="entry name" value="MIP18-like"/>
</dbReference>
<organism evidence="11 12">
    <name type="scientific">Nocardiopsis mwathae</name>
    <dbReference type="NCBI Taxonomy" id="1472723"/>
    <lineage>
        <taxon>Bacteria</taxon>
        <taxon>Bacillati</taxon>
        <taxon>Actinomycetota</taxon>
        <taxon>Actinomycetes</taxon>
        <taxon>Streptosporangiales</taxon>
        <taxon>Nocardiopsidaceae</taxon>
        <taxon>Nocardiopsis</taxon>
    </lineage>
</organism>
<dbReference type="Gene3D" id="3.30.300.130">
    <property type="entry name" value="Fe-S cluster assembly (FSCA)"/>
    <property type="match status" value="1"/>
</dbReference>
<dbReference type="InterPro" id="IPR027417">
    <property type="entry name" value="P-loop_NTPase"/>
</dbReference>
<accession>A0A7W9YKN1</accession>
<dbReference type="Pfam" id="PF01883">
    <property type="entry name" value="FeS_assembly_P"/>
    <property type="match status" value="1"/>
</dbReference>
<keyword evidence="4 9" id="KW-0547">Nucleotide-binding</keyword>
<dbReference type="InterPro" id="IPR034904">
    <property type="entry name" value="FSCA_dom_sf"/>
</dbReference>
<dbReference type="CDD" id="cd02037">
    <property type="entry name" value="Mrp_NBP35"/>
    <property type="match status" value="1"/>
</dbReference>
<dbReference type="Pfam" id="PF10609">
    <property type="entry name" value="ParA"/>
    <property type="match status" value="1"/>
</dbReference>
<evidence type="ECO:0000313" key="12">
    <source>
        <dbReference type="Proteomes" id="UP000546642"/>
    </source>
</evidence>
<dbReference type="SUPFAM" id="SSF52540">
    <property type="entry name" value="P-loop containing nucleoside triphosphate hydrolases"/>
    <property type="match status" value="1"/>
</dbReference>
<dbReference type="Gene3D" id="3.40.50.300">
    <property type="entry name" value="P-loop containing nucleotide triphosphate hydrolases"/>
    <property type="match status" value="1"/>
</dbReference>
<comment type="caution">
    <text evidence="11">The sequence shown here is derived from an EMBL/GenBank/DDBJ whole genome shotgun (WGS) entry which is preliminary data.</text>
</comment>
<dbReference type="Proteomes" id="UP000546642">
    <property type="component" value="Unassembled WGS sequence"/>
</dbReference>
<dbReference type="RefSeq" id="WP_184076582.1">
    <property type="nucleotide sequence ID" value="NZ_JACHDS010000001.1"/>
</dbReference>
<dbReference type="SUPFAM" id="SSF117916">
    <property type="entry name" value="Fe-S cluster assembly (FSCA) domain-like"/>
    <property type="match status" value="1"/>
</dbReference>
<evidence type="ECO:0000256" key="4">
    <source>
        <dbReference type="ARBA" id="ARBA00022741"/>
    </source>
</evidence>
<dbReference type="GO" id="GO:0046872">
    <property type="term" value="F:metal ion binding"/>
    <property type="evidence" value="ECO:0007669"/>
    <property type="project" value="UniProtKB-KW"/>
</dbReference>
<feature type="binding site" evidence="9">
    <location>
        <begin position="122"/>
        <end position="129"/>
    </location>
    <ligand>
        <name>ATP</name>
        <dbReference type="ChEBI" id="CHEBI:30616"/>
    </ligand>
</feature>
<protein>
    <recommendedName>
        <fullName evidence="9">Iron-sulfur cluster carrier protein</fullName>
    </recommendedName>
</protein>